<dbReference type="Gene3D" id="3.40.50.1390">
    <property type="entry name" value="Resolvase, N-terminal catalytic domain"/>
    <property type="match status" value="1"/>
</dbReference>
<dbReference type="InterPro" id="IPR036162">
    <property type="entry name" value="Resolvase-like_N_sf"/>
</dbReference>
<evidence type="ECO:0000256" key="1">
    <source>
        <dbReference type="SAM" id="Coils"/>
    </source>
</evidence>
<dbReference type="InterPro" id="IPR006119">
    <property type="entry name" value="Resolv_N"/>
</dbReference>
<dbReference type="Pfam" id="PF07508">
    <property type="entry name" value="Recombinase"/>
    <property type="match status" value="1"/>
</dbReference>
<comment type="caution">
    <text evidence="4">The sequence shown here is derived from an EMBL/GenBank/DDBJ whole genome shotgun (WGS) entry which is preliminary data.</text>
</comment>
<dbReference type="EMBL" id="MFJN01000019">
    <property type="protein sequence ID" value="OGG21631.1"/>
    <property type="molecule type" value="Genomic_DNA"/>
</dbReference>
<dbReference type="Pfam" id="PF00239">
    <property type="entry name" value="Resolvase"/>
    <property type="match status" value="1"/>
</dbReference>
<evidence type="ECO:0000313" key="4">
    <source>
        <dbReference type="EMBL" id="OGG21631.1"/>
    </source>
</evidence>
<dbReference type="SMART" id="SM00857">
    <property type="entry name" value="Resolvase"/>
    <property type="match status" value="1"/>
</dbReference>
<dbReference type="PROSITE" id="PS51736">
    <property type="entry name" value="RECOMBINASES_3"/>
    <property type="match status" value="1"/>
</dbReference>
<dbReference type="GO" id="GO:0003677">
    <property type="term" value="F:DNA binding"/>
    <property type="evidence" value="ECO:0007669"/>
    <property type="project" value="InterPro"/>
</dbReference>
<feature type="domain" description="Recombinase" evidence="3">
    <location>
        <begin position="210"/>
        <end position="318"/>
    </location>
</feature>
<dbReference type="InterPro" id="IPR050639">
    <property type="entry name" value="SSR_resolvase"/>
</dbReference>
<dbReference type="Proteomes" id="UP000177092">
    <property type="component" value="Unassembled WGS sequence"/>
</dbReference>
<accession>A0A1F6AA91</accession>
<sequence length="577" mass="67145">MLLEFSFYNLYIYIDLNFKRLSFLVAVSDNSGQLELRSPGRLFEFYKVIMHNDTTQKFFLYARKSTDVEDKQILSIEAQLAELREYIKREGIPVIEELIEKQSAKIPGRPIFNSMINRIEKGEANGIVSWNPDRLARNSIDGGRIIYLVDTGKLQFLKFPTHWFEPTPQGKFMLSIAFGQSKYFVDSLSENTKRGLRQKVRRGECPGIAPVGYLNNVRTKTVVIDRKKAPIIKKVFEIFATGNFLIKDISDFLAENGVLPKTGKPYKTDRLSHLVLKNPFFYGHFRYKGEIFEGIHEPVISKKLFDQVQEILNKRRTPWRNANIKRIPKPFLGLFCCGECGMMMTGDCKTKFYKTTNHHATYLYYRCTKKSKINKCNQPHIRQEELDSQLSDLIKEVSLPQDWKEKMLKRLDQEQIIIFQSCTAFVQKTREEIRQINVKLQFLTDAYIDQDIERNNYLFKKSELLSEKKKLEENIITFEQTQNAWLEPMRTWVKEAAEAANIAREEDLNDKKVLALKIFGSNLYVKDKKAGGEALFPWAALRAAATSRTWEQLKGFEPSISFLPDKSFAFCRVRLNV</sequence>
<feature type="coiled-coil region" evidence="1">
    <location>
        <begin position="426"/>
        <end position="481"/>
    </location>
</feature>
<gene>
    <name evidence="4" type="ORF">A3D03_04495</name>
</gene>
<dbReference type="PANTHER" id="PTHR30461">
    <property type="entry name" value="DNA-INVERTASE FROM LAMBDOID PROPHAGE"/>
    <property type="match status" value="1"/>
</dbReference>
<dbReference type="InterPro" id="IPR011109">
    <property type="entry name" value="DNA_bind_recombinase_dom"/>
</dbReference>
<reference evidence="4 5" key="1">
    <citation type="journal article" date="2016" name="Nat. Commun.">
        <title>Thousands of microbial genomes shed light on interconnected biogeochemical processes in an aquifer system.</title>
        <authorList>
            <person name="Anantharaman K."/>
            <person name="Brown C.T."/>
            <person name="Hug L.A."/>
            <person name="Sharon I."/>
            <person name="Castelle C.J."/>
            <person name="Probst A.J."/>
            <person name="Thomas B.C."/>
            <person name="Singh A."/>
            <person name="Wilkins M.J."/>
            <person name="Karaoz U."/>
            <person name="Brodie E.L."/>
            <person name="Williams K.H."/>
            <person name="Hubbard S.S."/>
            <person name="Banfield J.F."/>
        </authorList>
    </citation>
    <scope>NUCLEOTIDE SEQUENCE [LARGE SCALE GENOMIC DNA]</scope>
</reference>
<dbReference type="InterPro" id="IPR038109">
    <property type="entry name" value="DNA_bind_recomb_sf"/>
</dbReference>
<organism evidence="4 5">
    <name type="scientific">Candidatus Gottesmanbacteria bacterium RIFCSPHIGHO2_02_FULL_40_13</name>
    <dbReference type="NCBI Taxonomy" id="1798384"/>
    <lineage>
        <taxon>Bacteria</taxon>
        <taxon>Candidatus Gottesmaniibacteriota</taxon>
    </lineage>
</organism>
<protein>
    <recommendedName>
        <fullName evidence="6">Recombinase domain-containing protein</fullName>
    </recommendedName>
</protein>
<keyword evidence="1" id="KW-0175">Coiled coil</keyword>
<evidence type="ECO:0000313" key="5">
    <source>
        <dbReference type="Proteomes" id="UP000177092"/>
    </source>
</evidence>
<dbReference type="CDD" id="cd00338">
    <property type="entry name" value="Ser_Recombinase"/>
    <property type="match status" value="1"/>
</dbReference>
<dbReference type="Pfam" id="PF13408">
    <property type="entry name" value="Zn_ribbon_recom"/>
    <property type="match status" value="1"/>
</dbReference>
<dbReference type="GO" id="GO:0000150">
    <property type="term" value="F:DNA strand exchange activity"/>
    <property type="evidence" value="ECO:0007669"/>
    <property type="project" value="InterPro"/>
</dbReference>
<evidence type="ECO:0000259" key="2">
    <source>
        <dbReference type="PROSITE" id="PS51736"/>
    </source>
</evidence>
<dbReference type="SUPFAM" id="SSF53041">
    <property type="entry name" value="Resolvase-like"/>
    <property type="match status" value="1"/>
</dbReference>
<name>A0A1F6AA91_9BACT</name>
<evidence type="ECO:0000259" key="3">
    <source>
        <dbReference type="PROSITE" id="PS51737"/>
    </source>
</evidence>
<dbReference type="Gene3D" id="3.90.1750.20">
    <property type="entry name" value="Putative Large Serine Recombinase, Chain B, Domain 2"/>
    <property type="match status" value="1"/>
</dbReference>
<dbReference type="InterPro" id="IPR025827">
    <property type="entry name" value="Zn_ribbon_recom_dom"/>
</dbReference>
<dbReference type="PANTHER" id="PTHR30461:SF23">
    <property type="entry name" value="DNA RECOMBINASE-RELATED"/>
    <property type="match status" value="1"/>
</dbReference>
<dbReference type="AlphaFoldDB" id="A0A1F6AA91"/>
<feature type="domain" description="Resolvase/invertase-type recombinase catalytic" evidence="2">
    <location>
        <begin position="57"/>
        <end position="203"/>
    </location>
</feature>
<proteinExistence type="predicted"/>
<evidence type="ECO:0008006" key="6">
    <source>
        <dbReference type="Google" id="ProtNLM"/>
    </source>
</evidence>
<dbReference type="PROSITE" id="PS51737">
    <property type="entry name" value="RECOMBINASE_DNA_BIND"/>
    <property type="match status" value="1"/>
</dbReference>